<organism evidence="1 2">
    <name type="scientific">Carya illinoinensis</name>
    <name type="common">Pecan</name>
    <dbReference type="NCBI Taxonomy" id="32201"/>
    <lineage>
        <taxon>Eukaryota</taxon>
        <taxon>Viridiplantae</taxon>
        <taxon>Streptophyta</taxon>
        <taxon>Embryophyta</taxon>
        <taxon>Tracheophyta</taxon>
        <taxon>Spermatophyta</taxon>
        <taxon>Magnoliopsida</taxon>
        <taxon>eudicotyledons</taxon>
        <taxon>Gunneridae</taxon>
        <taxon>Pentapetalae</taxon>
        <taxon>rosids</taxon>
        <taxon>fabids</taxon>
        <taxon>Fagales</taxon>
        <taxon>Juglandaceae</taxon>
        <taxon>Carya</taxon>
    </lineage>
</organism>
<accession>A0A8T1Q5R4</accession>
<reference evidence="1" key="1">
    <citation type="submission" date="2020-12" db="EMBL/GenBank/DDBJ databases">
        <title>WGS assembly of Carya illinoinensis cv. Pawnee.</title>
        <authorList>
            <person name="Platts A."/>
            <person name="Shu S."/>
            <person name="Wright S."/>
            <person name="Barry K."/>
            <person name="Edger P."/>
            <person name="Pires J.C."/>
            <person name="Schmutz J."/>
        </authorList>
    </citation>
    <scope>NUCLEOTIDE SEQUENCE</scope>
    <source>
        <tissue evidence="1">Leaf</tissue>
    </source>
</reference>
<dbReference type="AlphaFoldDB" id="A0A8T1Q5R4"/>
<evidence type="ECO:0000313" key="2">
    <source>
        <dbReference type="Proteomes" id="UP000811609"/>
    </source>
</evidence>
<evidence type="ECO:0000313" key="1">
    <source>
        <dbReference type="EMBL" id="KAG6649693.1"/>
    </source>
</evidence>
<gene>
    <name evidence="1" type="ORF">CIPAW_07G229200</name>
</gene>
<protein>
    <submittedName>
        <fullName evidence="1">Uncharacterized protein</fullName>
    </submittedName>
</protein>
<proteinExistence type="predicted"/>
<comment type="caution">
    <text evidence="1">The sequence shown here is derived from an EMBL/GenBank/DDBJ whole genome shotgun (WGS) entry which is preliminary data.</text>
</comment>
<keyword evidence="2" id="KW-1185">Reference proteome</keyword>
<dbReference type="EMBL" id="CM031815">
    <property type="protein sequence ID" value="KAG6649694.1"/>
    <property type="molecule type" value="Genomic_DNA"/>
</dbReference>
<name>A0A8T1Q5R4_CARIL</name>
<dbReference type="EMBL" id="CM031815">
    <property type="protein sequence ID" value="KAG6649693.1"/>
    <property type="molecule type" value="Genomic_DNA"/>
</dbReference>
<sequence length="78" mass="9193">MRILQKKPCCFFEVLQAGEDILRIRQLKCHQDRNLSPKKTRQTGSVPVLRNKIIIKYGCNGMHIYIYIYICNERQIPG</sequence>
<dbReference type="Proteomes" id="UP000811609">
    <property type="component" value="Chromosome 7"/>
</dbReference>